<evidence type="ECO:0000313" key="2">
    <source>
        <dbReference type="EMBL" id="JAG31044.1"/>
    </source>
</evidence>
<dbReference type="Gene3D" id="3.10.10.10">
    <property type="entry name" value="HIV Type 1 Reverse Transcriptase, subunit A, domain 1"/>
    <property type="match status" value="1"/>
</dbReference>
<reference evidence="2" key="2">
    <citation type="submission" date="2014-07" db="EMBL/GenBank/DDBJ databases">
        <authorList>
            <person name="Hull J."/>
        </authorList>
    </citation>
    <scope>NUCLEOTIDE SEQUENCE</scope>
</reference>
<sequence length="207" mass="23478">QELGFIARIHEVTNNNPPSSKDDVFDGIGCLKNFEYDLDLIDNPQLKIHPARRVPHCLRDKIKEELDSMVRDGIIIPISEPTPCVSPMVIVKQNDKLRICIDPTDLNKNVKRRHYPLATLEDIAARIKGANYFSLLDCKKGFWQIKVSPKSSKYLTFSTPWGRYSCLRMPFGLVSASEVFQQAMSTVLEGIPNVENSIDDILIYAKT</sequence>
<dbReference type="InterPro" id="IPR050951">
    <property type="entry name" value="Retrovirus_Pol_polyprotein"/>
</dbReference>
<dbReference type="InterPro" id="IPR043128">
    <property type="entry name" value="Rev_trsase/Diguanyl_cyclase"/>
</dbReference>
<dbReference type="SUPFAM" id="SSF56672">
    <property type="entry name" value="DNA/RNA polymerases"/>
    <property type="match status" value="1"/>
</dbReference>
<reference evidence="2" key="1">
    <citation type="journal article" date="2014" name="PLoS ONE">
        <title>Transcriptome-Based Identification of ABC Transporters in the Western Tarnished Plant Bug Lygus hesperus.</title>
        <authorList>
            <person name="Hull J.J."/>
            <person name="Chaney K."/>
            <person name="Geib S.M."/>
            <person name="Fabrick J.A."/>
            <person name="Brent C.S."/>
            <person name="Walsh D."/>
            <person name="Lavine L.C."/>
        </authorList>
    </citation>
    <scope>NUCLEOTIDE SEQUENCE</scope>
</reference>
<protein>
    <submittedName>
        <fullName evidence="2">Transposon Ty3-G Gag-Pol polyprotein</fullName>
    </submittedName>
</protein>
<accession>A0A0A9YFV8</accession>
<feature type="domain" description="Reverse transcriptase" evidence="1">
    <location>
        <begin position="91"/>
        <end position="206"/>
    </location>
</feature>
<dbReference type="PANTHER" id="PTHR37984">
    <property type="entry name" value="PROTEIN CBG26694"/>
    <property type="match status" value="1"/>
</dbReference>
<feature type="non-terminal residue" evidence="2">
    <location>
        <position position="1"/>
    </location>
</feature>
<dbReference type="AlphaFoldDB" id="A0A0A9YFV8"/>
<gene>
    <name evidence="2" type="primary">TY3B-G_7</name>
    <name evidence="2" type="ORF">CM83_104762</name>
</gene>
<dbReference type="CDD" id="cd01647">
    <property type="entry name" value="RT_LTR"/>
    <property type="match status" value="1"/>
</dbReference>
<organism evidence="2">
    <name type="scientific">Lygus hesperus</name>
    <name type="common">Western plant bug</name>
    <dbReference type="NCBI Taxonomy" id="30085"/>
    <lineage>
        <taxon>Eukaryota</taxon>
        <taxon>Metazoa</taxon>
        <taxon>Ecdysozoa</taxon>
        <taxon>Arthropoda</taxon>
        <taxon>Hexapoda</taxon>
        <taxon>Insecta</taxon>
        <taxon>Pterygota</taxon>
        <taxon>Neoptera</taxon>
        <taxon>Paraneoptera</taxon>
        <taxon>Hemiptera</taxon>
        <taxon>Heteroptera</taxon>
        <taxon>Panheteroptera</taxon>
        <taxon>Cimicomorpha</taxon>
        <taxon>Miridae</taxon>
        <taxon>Mirini</taxon>
        <taxon>Lygus</taxon>
    </lineage>
</organism>
<dbReference type="GO" id="GO:0071897">
    <property type="term" value="P:DNA biosynthetic process"/>
    <property type="evidence" value="ECO:0007669"/>
    <property type="project" value="UniProtKB-ARBA"/>
</dbReference>
<evidence type="ECO:0000259" key="1">
    <source>
        <dbReference type="Pfam" id="PF00078"/>
    </source>
</evidence>
<dbReference type="PANTHER" id="PTHR37984:SF8">
    <property type="entry name" value="CCHC-TYPE DOMAIN-CONTAINING PROTEIN"/>
    <property type="match status" value="1"/>
</dbReference>
<dbReference type="Gene3D" id="3.30.70.270">
    <property type="match status" value="1"/>
</dbReference>
<dbReference type="Pfam" id="PF00078">
    <property type="entry name" value="RVT_1"/>
    <property type="match status" value="1"/>
</dbReference>
<feature type="non-terminal residue" evidence="2">
    <location>
        <position position="207"/>
    </location>
</feature>
<dbReference type="InterPro" id="IPR043502">
    <property type="entry name" value="DNA/RNA_pol_sf"/>
</dbReference>
<dbReference type="InterPro" id="IPR000477">
    <property type="entry name" value="RT_dom"/>
</dbReference>
<dbReference type="EMBL" id="GBHO01012560">
    <property type="protein sequence ID" value="JAG31044.1"/>
    <property type="molecule type" value="Transcribed_RNA"/>
</dbReference>
<name>A0A0A9YFV8_LYGHE</name>
<proteinExistence type="predicted"/>